<dbReference type="Pfam" id="PF22825">
    <property type="entry name" value="HpiC1-like"/>
    <property type="match status" value="1"/>
</dbReference>
<evidence type="ECO:0000313" key="3">
    <source>
        <dbReference type="EMBL" id="TWT54902.1"/>
    </source>
</evidence>
<reference evidence="3 4" key="1">
    <citation type="submission" date="2019-02" db="EMBL/GenBank/DDBJ databases">
        <title>Deep-cultivation of Planctomycetes and their phenomic and genomic characterization uncovers novel biology.</title>
        <authorList>
            <person name="Wiegand S."/>
            <person name="Jogler M."/>
            <person name="Boedeker C."/>
            <person name="Pinto D."/>
            <person name="Vollmers J."/>
            <person name="Rivas-Marin E."/>
            <person name="Kohn T."/>
            <person name="Peeters S.H."/>
            <person name="Heuer A."/>
            <person name="Rast P."/>
            <person name="Oberbeckmann S."/>
            <person name="Bunk B."/>
            <person name="Jeske O."/>
            <person name="Meyerdierks A."/>
            <person name="Storesund J.E."/>
            <person name="Kallscheuer N."/>
            <person name="Luecker S."/>
            <person name="Lage O.M."/>
            <person name="Pohl T."/>
            <person name="Merkel B.J."/>
            <person name="Hornburger P."/>
            <person name="Mueller R.-W."/>
            <person name="Bruemmer F."/>
            <person name="Labrenz M."/>
            <person name="Spormann A.M."/>
            <person name="Op Den Camp H."/>
            <person name="Overmann J."/>
            <person name="Amann R."/>
            <person name="Jetten M.S.M."/>
            <person name="Mascher T."/>
            <person name="Medema M.H."/>
            <person name="Devos D.P."/>
            <person name="Kaster A.-K."/>
            <person name="Ovreas L."/>
            <person name="Rohde M."/>
            <person name="Galperin M.Y."/>
            <person name="Jogler C."/>
        </authorList>
    </citation>
    <scope>NUCLEOTIDE SEQUENCE [LARGE SCALE GENOMIC DNA]</scope>
    <source>
        <strain evidence="3 4">Pla22</strain>
    </source>
</reference>
<evidence type="ECO:0000256" key="1">
    <source>
        <dbReference type="SAM" id="SignalP"/>
    </source>
</evidence>
<protein>
    <recommendedName>
        <fullName evidence="2">Ice-binding protein C-terminal domain-containing protein</fullName>
    </recommendedName>
</protein>
<sequence length="262" mass="28063" precursor="true">MKRFCVVCTLIVVHLHLLAARSSAELISVINPGFEDISDESVFNEFTFGPLNGWQLYDPNSVAGSGAGPNYYIGTLTPDPPTNFISGAAEGQRVGIAFNFAGTDGQGEYGMQQTLTATLQAHTDYSLMVDIGNIASGTAQNNTFFDLDGFPGYRVDLLAGGVVLHSDDNSLSGAIAEGEFGTSVLSFTTGDTHAQLGQALGIRLVNLNQLDASFPDANLEVDFDNVRLNAVAVPEPSSLFCLAIGFVFTIWRRRHDGFSLKR</sequence>
<feature type="signal peptide" evidence="1">
    <location>
        <begin position="1"/>
        <end position="19"/>
    </location>
</feature>
<dbReference type="Pfam" id="PF07589">
    <property type="entry name" value="PEP-CTERM"/>
    <property type="match status" value="1"/>
</dbReference>
<dbReference type="InterPro" id="IPR054720">
    <property type="entry name" value="HpiC1"/>
</dbReference>
<evidence type="ECO:0000259" key="2">
    <source>
        <dbReference type="Pfam" id="PF07589"/>
    </source>
</evidence>
<dbReference type="OrthoDB" id="267637at2"/>
<organism evidence="3 4">
    <name type="scientific">Rubripirellula amarantea</name>
    <dbReference type="NCBI Taxonomy" id="2527999"/>
    <lineage>
        <taxon>Bacteria</taxon>
        <taxon>Pseudomonadati</taxon>
        <taxon>Planctomycetota</taxon>
        <taxon>Planctomycetia</taxon>
        <taxon>Pirellulales</taxon>
        <taxon>Pirellulaceae</taxon>
        <taxon>Rubripirellula</taxon>
    </lineage>
</organism>
<feature type="domain" description="Ice-binding protein C-terminal" evidence="2">
    <location>
        <begin position="232"/>
        <end position="254"/>
    </location>
</feature>
<keyword evidence="1" id="KW-0732">Signal</keyword>
<dbReference type="InterPro" id="IPR013424">
    <property type="entry name" value="Ice-binding_C"/>
</dbReference>
<proteinExistence type="predicted"/>
<keyword evidence="4" id="KW-1185">Reference proteome</keyword>
<feature type="chain" id="PRO_5022951239" description="Ice-binding protein C-terminal domain-containing protein" evidence="1">
    <location>
        <begin position="20"/>
        <end position="262"/>
    </location>
</feature>
<dbReference type="NCBIfam" id="TIGR02595">
    <property type="entry name" value="PEP_CTERM"/>
    <property type="match status" value="1"/>
</dbReference>
<dbReference type="EMBL" id="SJPI01000001">
    <property type="protein sequence ID" value="TWT54902.1"/>
    <property type="molecule type" value="Genomic_DNA"/>
</dbReference>
<comment type="caution">
    <text evidence="3">The sequence shown here is derived from an EMBL/GenBank/DDBJ whole genome shotgun (WGS) entry which is preliminary data.</text>
</comment>
<dbReference type="RefSeq" id="WP_146514867.1">
    <property type="nucleotide sequence ID" value="NZ_SJPI01000001.1"/>
</dbReference>
<dbReference type="Proteomes" id="UP000316598">
    <property type="component" value="Unassembled WGS sequence"/>
</dbReference>
<evidence type="ECO:0000313" key="4">
    <source>
        <dbReference type="Proteomes" id="UP000316598"/>
    </source>
</evidence>
<name>A0A5C5WYC4_9BACT</name>
<dbReference type="AlphaFoldDB" id="A0A5C5WYC4"/>
<accession>A0A5C5WYC4</accession>
<gene>
    <name evidence="3" type="ORF">Pla22_25560</name>
</gene>